<sequence length="207" mass="23761">MKLYTYDPAPNPRRLQLFLDYKGIEVDTVQIDMLKQQQFEETFRKINPMCTVPALVLDDGTVLTEVIGACVYLDEVFPERPLMGSTPLEKAQVISWNHRLYNSLFHAIAEVFRNGNPAFANRALPGPMEIAQIPQLVERGKQRMEGAWRMMDRALARQPFLAGEHFTFADIDLLVCIDFARWIKESVPEECSHIQAWLPRARAAVEQ</sequence>
<feature type="domain" description="GST N-terminal" evidence="1">
    <location>
        <begin position="1"/>
        <end position="81"/>
    </location>
</feature>
<evidence type="ECO:0000313" key="3">
    <source>
        <dbReference type="EMBL" id="QIB65295.1"/>
    </source>
</evidence>
<evidence type="ECO:0000259" key="2">
    <source>
        <dbReference type="PROSITE" id="PS50405"/>
    </source>
</evidence>
<dbReference type="EMBL" id="CP048711">
    <property type="protein sequence ID" value="QIB65295.1"/>
    <property type="molecule type" value="Genomic_DNA"/>
</dbReference>
<dbReference type="Pfam" id="PF13409">
    <property type="entry name" value="GST_N_2"/>
    <property type="match status" value="1"/>
</dbReference>
<dbReference type="PROSITE" id="PS50404">
    <property type="entry name" value="GST_NTER"/>
    <property type="match status" value="1"/>
</dbReference>
<dbReference type="InterPro" id="IPR004045">
    <property type="entry name" value="Glutathione_S-Trfase_N"/>
</dbReference>
<dbReference type="Proteomes" id="UP000477680">
    <property type="component" value="Chromosome"/>
</dbReference>
<dbReference type="InterPro" id="IPR040079">
    <property type="entry name" value="Glutathione_S-Trfase"/>
</dbReference>
<dbReference type="PROSITE" id="PS50405">
    <property type="entry name" value="GST_CTER"/>
    <property type="match status" value="1"/>
</dbReference>
<dbReference type="GO" id="GO:0016740">
    <property type="term" value="F:transferase activity"/>
    <property type="evidence" value="ECO:0007669"/>
    <property type="project" value="UniProtKB-KW"/>
</dbReference>
<proteinExistence type="predicted"/>
<keyword evidence="3" id="KW-0808">Transferase</keyword>
<name>A0A6C0U4H3_9GAMM</name>
<dbReference type="SFLD" id="SFLDS00019">
    <property type="entry name" value="Glutathione_Transferase_(cytos"/>
    <property type="match status" value="1"/>
</dbReference>
<dbReference type="SFLD" id="SFLDG00358">
    <property type="entry name" value="Main_(cytGST)"/>
    <property type="match status" value="1"/>
</dbReference>
<organism evidence="3 4">
    <name type="scientific">Kineobactrum salinum</name>
    <dbReference type="NCBI Taxonomy" id="2708301"/>
    <lineage>
        <taxon>Bacteria</taxon>
        <taxon>Pseudomonadati</taxon>
        <taxon>Pseudomonadota</taxon>
        <taxon>Gammaproteobacteria</taxon>
        <taxon>Cellvibrionales</taxon>
        <taxon>Halieaceae</taxon>
        <taxon>Kineobactrum</taxon>
    </lineage>
</organism>
<reference evidence="3 4" key="1">
    <citation type="submission" date="2020-02" db="EMBL/GenBank/DDBJ databases">
        <title>Genome sequencing for Kineobactrum sp. M2.</title>
        <authorList>
            <person name="Park S.-J."/>
        </authorList>
    </citation>
    <scope>NUCLEOTIDE SEQUENCE [LARGE SCALE GENOMIC DNA]</scope>
    <source>
        <strain evidence="3 4">M2</strain>
    </source>
</reference>
<evidence type="ECO:0000259" key="1">
    <source>
        <dbReference type="PROSITE" id="PS50404"/>
    </source>
</evidence>
<dbReference type="Pfam" id="PF13410">
    <property type="entry name" value="GST_C_2"/>
    <property type="match status" value="1"/>
</dbReference>
<dbReference type="SUPFAM" id="SSF47616">
    <property type="entry name" value="GST C-terminal domain-like"/>
    <property type="match status" value="1"/>
</dbReference>
<dbReference type="InterPro" id="IPR034345">
    <property type="entry name" value="Gtt2-like_N"/>
</dbReference>
<dbReference type="InterPro" id="IPR010987">
    <property type="entry name" value="Glutathione-S-Trfase_C-like"/>
</dbReference>
<dbReference type="KEGG" id="kim:G3T16_07650"/>
<evidence type="ECO:0000313" key="4">
    <source>
        <dbReference type="Proteomes" id="UP000477680"/>
    </source>
</evidence>
<dbReference type="PANTHER" id="PTHR44051">
    <property type="entry name" value="GLUTATHIONE S-TRANSFERASE-RELATED"/>
    <property type="match status" value="1"/>
</dbReference>
<feature type="domain" description="GST C-terminal" evidence="2">
    <location>
        <begin position="86"/>
        <end position="207"/>
    </location>
</feature>
<protein>
    <submittedName>
        <fullName evidence="3">Glutathione S-transferase family protein</fullName>
    </submittedName>
</protein>
<accession>A0A6C0U4H3</accession>
<keyword evidence="4" id="KW-1185">Reference proteome</keyword>
<dbReference type="RefSeq" id="WP_163494535.1">
    <property type="nucleotide sequence ID" value="NZ_CP048711.1"/>
</dbReference>
<dbReference type="SUPFAM" id="SSF52833">
    <property type="entry name" value="Thioredoxin-like"/>
    <property type="match status" value="1"/>
</dbReference>
<dbReference type="PANTHER" id="PTHR44051:SF8">
    <property type="entry name" value="GLUTATHIONE S-TRANSFERASE GSTA"/>
    <property type="match status" value="1"/>
</dbReference>
<dbReference type="Gene3D" id="3.40.30.10">
    <property type="entry name" value="Glutaredoxin"/>
    <property type="match status" value="1"/>
</dbReference>
<dbReference type="InterPro" id="IPR036282">
    <property type="entry name" value="Glutathione-S-Trfase_C_sf"/>
</dbReference>
<dbReference type="InterPro" id="IPR036249">
    <property type="entry name" value="Thioredoxin-like_sf"/>
</dbReference>
<dbReference type="CDD" id="cd03051">
    <property type="entry name" value="GST_N_GTT2_like"/>
    <property type="match status" value="1"/>
</dbReference>
<dbReference type="Gene3D" id="1.20.1050.10">
    <property type="match status" value="1"/>
</dbReference>
<dbReference type="AlphaFoldDB" id="A0A6C0U4H3"/>
<gene>
    <name evidence="3" type="ORF">G3T16_07650</name>
</gene>